<dbReference type="AlphaFoldDB" id="A0AAV5TD34"/>
<dbReference type="Proteomes" id="UP001432027">
    <property type="component" value="Unassembled WGS sequence"/>
</dbReference>
<evidence type="ECO:0000313" key="6">
    <source>
        <dbReference type="Proteomes" id="UP001432027"/>
    </source>
</evidence>
<sequence length="206" mass="23533">VDSKDYPFCELSAEDKVPMFKNFFAYFTQIDRAFQSYKTFGADPNDNRLLMPDGGYIKLSDLESFYVNAESLKSSPAEAASMFRPEMRYILNVIIGHMRKIQLSDTEYIGILGLFLWSETVSGISPETLGMIHETQAVIFSDLHIYYKSLGLEESQITTKMGLLMILLPKLTRSVVMMRENYELAELFNVFEADDCCRSFKSAIVD</sequence>
<evidence type="ECO:0000256" key="1">
    <source>
        <dbReference type="ARBA" id="ARBA00023015"/>
    </source>
</evidence>
<name>A0AAV5TD34_9BILA</name>
<dbReference type="InterPro" id="IPR000536">
    <property type="entry name" value="Nucl_hrmn_rcpt_lig-bd"/>
</dbReference>
<evidence type="ECO:0000256" key="2">
    <source>
        <dbReference type="ARBA" id="ARBA00023163"/>
    </source>
</evidence>
<dbReference type="InterPro" id="IPR035500">
    <property type="entry name" value="NHR-like_dom_sf"/>
</dbReference>
<proteinExistence type="predicted"/>
<feature type="non-terminal residue" evidence="5">
    <location>
        <position position="1"/>
    </location>
</feature>
<gene>
    <name evidence="5" type="ORF">PENTCL1PPCAC_15268</name>
</gene>
<dbReference type="PANTHER" id="PTHR46011">
    <property type="entry name" value="NUCLEAR HORMONE RECEPTOR FAMILY MEMBER NHR-86-RELATED"/>
    <property type="match status" value="1"/>
</dbReference>
<accession>A0AAV5TD34</accession>
<evidence type="ECO:0000259" key="4">
    <source>
        <dbReference type="PROSITE" id="PS51843"/>
    </source>
</evidence>
<dbReference type="EMBL" id="BTSX01000004">
    <property type="protein sequence ID" value="GMS93093.1"/>
    <property type="molecule type" value="Genomic_DNA"/>
</dbReference>
<dbReference type="Pfam" id="PF00104">
    <property type="entry name" value="Hormone_recep"/>
    <property type="match status" value="1"/>
</dbReference>
<feature type="domain" description="NR LBD" evidence="4">
    <location>
        <begin position="1"/>
        <end position="204"/>
    </location>
</feature>
<dbReference type="SUPFAM" id="SSF48508">
    <property type="entry name" value="Nuclear receptor ligand-binding domain"/>
    <property type="match status" value="1"/>
</dbReference>
<dbReference type="SMART" id="SM00430">
    <property type="entry name" value="HOLI"/>
    <property type="match status" value="1"/>
</dbReference>
<keyword evidence="1" id="KW-0805">Transcription regulation</keyword>
<dbReference type="PANTHER" id="PTHR46011:SF6">
    <property type="entry name" value="HIGH ZINC ACTIVATED NUCLEAR RECEPTOR PROTEIN"/>
    <property type="match status" value="1"/>
</dbReference>
<keyword evidence="6" id="KW-1185">Reference proteome</keyword>
<evidence type="ECO:0000256" key="3">
    <source>
        <dbReference type="ARBA" id="ARBA00023170"/>
    </source>
</evidence>
<reference evidence="5" key="1">
    <citation type="submission" date="2023-10" db="EMBL/GenBank/DDBJ databases">
        <title>Genome assembly of Pristionchus species.</title>
        <authorList>
            <person name="Yoshida K."/>
            <person name="Sommer R.J."/>
        </authorList>
    </citation>
    <scope>NUCLEOTIDE SEQUENCE</scope>
    <source>
        <strain evidence="5">RS0144</strain>
    </source>
</reference>
<dbReference type="GO" id="GO:0005634">
    <property type="term" value="C:nucleus"/>
    <property type="evidence" value="ECO:0007669"/>
    <property type="project" value="TreeGrafter"/>
</dbReference>
<organism evidence="5 6">
    <name type="scientific">Pristionchus entomophagus</name>
    <dbReference type="NCBI Taxonomy" id="358040"/>
    <lineage>
        <taxon>Eukaryota</taxon>
        <taxon>Metazoa</taxon>
        <taxon>Ecdysozoa</taxon>
        <taxon>Nematoda</taxon>
        <taxon>Chromadorea</taxon>
        <taxon>Rhabditida</taxon>
        <taxon>Rhabditina</taxon>
        <taxon>Diplogasteromorpha</taxon>
        <taxon>Diplogasteroidea</taxon>
        <taxon>Neodiplogasteridae</taxon>
        <taxon>Pristionchus</taxon>
    </lineage>
</organism>
<dbReference type="GO" id="GO:0003700">
    <property type="term" value="F:DNA-binding transcription factor activity"/>
    <property type="evidence" value="ECO:0007669"/>
    <property type="project" value="TreeGrafter"/>
</dbReference>
<dbReference type="Gene3D" id="1.10.565.10">
    <property type="entry name" value="Retinoid X Receptor"/>
    <property type="match status" value="1"/>
</dbReference>
<evidence type="ECO:0000313" key="5">
    <source>
        <dbReference type="EMBL" id="GMS93093.1"/>
    </source>
</evidence>
<dbReference type="PROSITE" id="PS51843">
    <property type="entry name" value="NR_LBD"/>
    <property type="match status" value="1"/>
</dbReference>
<protein>
    <recommendedName>
        <fullName evidence="4">NR LBD domain-containing protein</fullName>
    </recommendedName>
</protein>
<keyword evidence="2" id="KW-0804">Transcription</keyword>
<keyword evidence="3" id="KW-0675">Receptor</keyword>
<comment type="caution">
    <text evidence="5">The sequence shown here is derived from an EMBL/GenBank/DDBJ whole genome shotgun (WGS) entry which is preliminary data.</text>
</comment>